<dbReference type="EMBL" id="ACJN02000002">
    <property type="protein sequence ID" value="EFI34358.1"/>
    <property type="molecule type" value="Genomic_DNA"/>
</dbReference>
<reference evidence="1" key="1">
    <citation type="submission" date="2010-05" db="EMBL/GenBank/DDBJ databases">
        <title>The draft genome of Desulfonatronospira thiodismutans ASO3-1.</title>
        <authorList>
            <consortium name="US DOE Joint Genome Institute (JGI-PGF)"/>
            <person name="Lucas S."/>
            <person name="Copeland A."/>
            <person name="Lapidus A."/>
            <person name="Cheng J.-F."/>
            <person name="Bruce D."/>
            <person name="Goodwin L."/>
            <person name="Pitluck S."/>
            <person name="Chertkov O."/>
            <person name="Brettin T."/>
            <person name="Detter J.C."/>
            <person name="Han C."/>
            <person name="Land M.L."/>
            <person name="Hauser L."/>
            <person name="Kyrpides N."/>
            <person name="Mikhailova N."/>
            <person name="Muyzer G."/>
            <person name="Woyke T."/>
        </authorList>
    </citation>
    <scope>NUCLEOTIDE SEQUENCE [LARGE SCALE GENOMIC DNA]</scope>
    <source>
        <strain evidence="1">ASO3-1</strain>
    </source>
</reference>
<dbReference type="OrthoDB" id="5459549at2"/>
<dbReference type="Proteomes" id="UP000005496">
    <property type="component" value="Unassembled WGS sequence"/>
</dbReference>
<proteinExistence type="predicted"/>
<name>D6SNN2_9BACT</name>
<sequence length="69" mass="8133">MSMLNNTRTGLPFFGLGYDMNSVTVFAYCMDYKKYYFSPIYKGWYHCIPVYCVSGYDLQIFLGRQIRGQ</sequence>
<evidence type="ECO:0000313" key="2">
    <source>
        <dbReference type="Proteomes" id="UP000005496"/>
    </source>
</evidence>
<accession>D6SNN2</accession>
<protein>
    <submittedName>
        <fullName evidence="1">Uncharacterized protein</fullName>
    </submittedName>
</protein>
<gene>
    <name evidence="1" type="ORF">Dthio_PD1709</name>
</gene>
<organism evidence="1 2">
    <name type="scientific">Desulfonatronospira thiodismutans ASO3-1</name>
    <dbReference type="NCBI Taxonomy" id="555779"/>
    <lineage>
        <taxon>Bacteria</taxon>
        <taxon>Pseudomonadati</taxon>
        <taxon>Thermodesulfobacteriota</taxon>
        <taxon>Desulfovibrionia</taxon>
        <taxon>Desulfovibrionales</taxon>
        <taxon>Desulfonatronovibrionaceae</taxon>
        <taxon>Desulfonatronospira</taxon>
    </lineage>
</organism>
<evidence type="ECO:0000313" key="1">
    <source>
        <dbReference type="EMBL" id="EFI34358.1"/>
    </source>
</evidence>
<comment type="caution">
    <text evidence="1">The sequence shown here is derived from an EMBL/GenBank/DDBJ whole genome shotgun (WGS) entry which is preliminary data.</text>
</comment>
<keyword evidence="2" id="KW-1185">Reference proteome</keyword>
<dbReference type="AlphaFoldDB" id="D6SNN2"/>